<reference evidence="4" key="1">
    <citation type="journal article" date="2019" name="Int. J. Syst. Evol. Microbiol.">
        <title>The Global Catalogue of Microorganisms (GCM) 10K type strain sequencing project: providing services to taxonomists for standard genome sequencing and annotation.</title>
        <authorList>
            <consortium name="The Broad Institute Genomics Platform"/>
            <consortium name="The Broad Institute Genome Sequencing Center for Infectious Disease"/>
            <person name="Wu L."/>
            <person name="Ma J."/>
        </authorList>
    </citation>
    <scope>NUCLEOTIDE SEQUENCE [LARGE SCALE GENOMIC DNA]</scope>
    <source>
        <strain evidence="4">CCUG 50754</strain>
    </source>
</reference>
<sequence length="130" mass="14425">MKPLAQPTPDTREWFALIDEGRLTVPRCRECRAFFLYPRSSCPRCGHRAIELVDAAGTGTLLSFVINHRGPEGFVPPYALAIVELAEGPHLMGTLRAPDLEAVEVGTSVRVAFEQRGDRRVVCFDMERAA</sequence>
<dbReference type="Pfam" id="PF01796">
    <property type="entry name" value="OB_ChsH2_C"/>
    <property type="match status" value="1"/>
</dbReference>
<comment type="caution">
    <text evidence="3">The sequence shown here is derived from an EMBL/GenBank/DDBJ whole genome shotgun (WGS) entry which is preliminary data.</text>
</comment>
<name>A0ABW2ZPY8_9MICO</name>
<dbReference type="PANTHER" id="PTHR34075:SF5">
    <property type="entry name" value="BLR3430 PROTEIN"/>
    <property type="match status" value="1"/>
</dbReference>
<dbReference type="PANTHER" id="PTHR34075">
    <property type="entry name" value="BLR3430 PROTEIN"/>
    <property type="match status" value="1"/>
</dbReference>
<dbReference type="EMBL" id="JBHTIM010000001">
    <property type="protein sequence ID" value="MFD0780596.1"/>
    <property type="molecule type" value="Genomic_DNA"/>
</dbReference>
<dbReference type="SUPFAM" id="SSF50249">
    <property type="entry name" value="Nucleic acid-binding proteins"/>
    <property type="match status" value="1"/>
</dbReference>
<dbReference type="Proteomes" id="UP001597042">
    <property type="component" value="Unassembled WGS sequence"/>
</dbReference>
<evidence type="ECO:0000313" key="4">
    <source>
        <dbReference type="Proteomes" id="UP001597042"/>
    </source>
</evidence>
<keyword evidence="4" id="KW-1185">Reference proteome</keyword>
<protein>
    <submittedName>
        <fullName evidence="3">Zn-ribbon domain-containing OB-fold protein</fullName>
    </submittedName>
</protein>
<proteinExistence type="predicted"/>
<accession>A0ABW2ZPY8</accession>
<dbReference type="Gene3D" id="6.10.30.10">
    <property type="match status" value="1"/>
</dbReference>
<evidence type="ECO:0000259" key="2">
    <source>
        <dbReference type="Pfam" id="PF12172"/>
    </source>
</evidence>
<dbReference type="Pfam" id="PF12172">
    <property type="entry name" value="zf-ChsH2"/>
    <property type="match status" value="1"/>
</dbReference>
<dbReference type="InterPro" id="IPR002878">
    <property type="entry name" value="ChsH2_C"/>
</dbReference>
<evidence type="ECO:0000259" key="1">
    <source>
        <dbReference type="Pfam" id="PF01796"/>
    </source>
</evidence>
<gene>
    <name evidence="3" type="ORF">ACFQZV_04685</name>
</gene>
<dbReference type="InterPro" id="IPR052513">
    <property type="entry name" value="Thioester_dehydratase-like"/>
</dbReference>
<dbReference type="InterPro" id="IPR022002">
    <property type="entry name" value="ChsH2_Znr"/>
</dbReference>
<dbReference type="RefSeq" id="WP_378753259.1">
    <property type="nucleotide sequence ID" value="NZ_JBHSSV010000014.1"/>
</dbReference>
<evidence type="ECO:0000313" key="3">
    <source>
        <dbReference type="EMBL" id="MFD0780596.1"/>
    </source>
</evidence>
<organism evidence="3 4">
    <name type="scientific">Microbacterium koreense</name>
    <dbReference type="NCBI Taxonomy" id="323761"/>
    <lineage>
        <taxon>Bacteria</taxon>
        <taxon>Bacillati</taxon>
        <taxon>Actinomycetota</taxon>
        <taxon>Actinomycetes</taxon>
        <taxon>Micrococcales</taxon>
        <taxon>Microbacteriaceae</taxon>
        <taxon>Microbacterium</taxon>
    </lineage>
</organism>
<feature type="domain" description="ChsH2 rubredoxin-like zinc ribbon" evidence="2">
    <location>
        <begin position="18"/>
        <end position="50"/>
    </location>
</feature>
<feature type="domain" description="ChsH2 C-terminal OB-fold" evidence="1">
    <location>
        <begin position="53"/>
        <end position="114"/>
    </location>
</feature>
<dbReference type="InterPro" id="IPR012340">
    <property type="entry name" value="NA-bd_OB-fold"/>
</dbReference>